<comment type="similarity">
    <text evidence="10">Belongs to the immunoglobulin superfamily. MyBP family.</text>
</comment>
<keyword evidence="18" id="KW-0472">Membrane</keyword>
<dbReference type="Pfam" id="PF00178">
    <property type="entry name" value="Ets"/>
    <property type="match status" value="1"/>
</dbReference>
<dbReference type="InterPro" id="IPR040849">
    <property type="entry name" value="MyBP-C_THB"/>
</dbReference>
<accession>A0A556TI81</accession>
<evidence type="ECO:0000256" key="17">
    <source>
        <dbReference type="SAM" id="MobiDB-lite"/>
    </source>
</evidence>
<dbReference type="InterPro" id="IPR003599">
    <property type="entry name" value="Ig_sub"/>
</dbReference>
<keyword evidence="4 15" id="KW-0808">Transferase</keyword>
<dbReference type="Pfam" id="PF07679">
    <property type="entry name" value="I-set"/>
    <property type="match status" value="6"/>
</dbReference>
<dbReference type="Pfam" id="PF01066">
    <property type="entry name" value="CDP-OH_P_transf"/>
    <property type="match status" value="1"/>
</dbReference>
<comment type="subcellular location">
    <subcellularLocation>
        <location evidence="16">Nucleus</location>
    </subcellularLocation>
</comment>
<dbReference type="PRINTS" id="PR00454">
    <property type="entry name" value="ETSDOMAIN"/>
</dbReference>
<evidence type="ECO:0000256" key="18">
    <source>
        <dbReference type="SAM" id="Phobius"/>
    </source>
</evidence>
<evidence type="ECO:0000256" key="1">
    <source>
        <dbReference type="ARBA" id="ARBA00005562"/>
    </source>
</evidence>
<dbReference type="InterPro" id="IPR003598">
    <property type="entry name" value="Ig_sub2"/>
</dbReference>
<evidence type="ECO:0000256" key="6">
    <source>
        <dbReference type="ARBA" id="ARBA00022889"/>
    </source>
</evidence>
<evidence type="ECO:0000256" key="3">
    <source>
        <dbReference type="ARBA" id="ARBA00022553"/>
    </source>
</evidence>
<dbReference type="Pfam" id="PF00041">
    <property type="entry name" value="fn3"/>
    <property type="match status" value="3"/>
</dbReference>
<evidence type="ECO:0000256" key="2">
    <source>
        <dbReference type="ARBA" id="ARBA00022433"/>
    </source>
</evidence>
<evidence type="ECO:0000313" key="23">
    <source>
        <dbReference type="Proteomes" id="UP000319801"/>
    </source>
</evidence>
<feature type="domain" description="ETS" evidence="19">
    <location>
        <begin position="113"/>
        <end position="186"/>
    </location>
</feature>
<dbReference type="InterPro" id="IPR003961">
    <property type="entry name" value="FN3_dom"/>
</dbReference>
<dbReference type="GO" id="GO:0007155">
    <property type="term" value="P:cell adhesion"/>
    <property type="evidence" value="ECO:0007669"/>
    <property type="project" value="UniProtKB-KW"/>
</dbReference>
<feature type="domain" description="Fibronectin type-III" evidence="21">
    <location>
        <begin position="982"/>
        <end position="1075"/>
    </location>
</feature>
<keyword evidence="23" id="KW-1185">Reference proteome</keyword>
<gene>
    <name evidence="22" type="ORF">Baya_0427</name>
</gene>
<dbReference type="InterPro" id="IPR013783">
    <property type="entry name" value="Ig-like_fold"/>
</dbReference>
<dbReference type="GO" id="GO:0043565">
    <property type="term" value="F:sequence-specific DNA binding"/>
    <property type="evidence" value="ECO:0007669"/>
    <property type="project" value="InterPro"/>
</dbReference>
<comment type="similarity">
    <text evidence="15">Belongs to the CDP-alcohol phosphatidyltransferase class-I family.</text>
</comment>
<dbReference type="Gene3D" id="1.10.10.10">
    <property type="entry name" value="Winged helix-like DNA-binding domain superfamily/Winged helix DNA-binding domain"/>
    <property type="match status" value="1"/>
</dbReference>
<keyword evidence="16" id="KW-0539">Nucleus</keyword>
<dbReference type="GO" id="GO:0045214">
    <property type="term" value="P:sarcomere organization"/>
    <property type="evidence" value="ECO:0007669"/>
    <property type="project" value="TreeGrafter"/>
</dbReference>
<dbReference type="GO" id="GO:0016020">
    <property type="term" value="C:membrane"/>
    <property type="evidence" value="ECO:0007669"/>
    <property type="project" value="InterPro"/>
</dbReference>
<keyword evidence="6" id="KW-0130">Cell adhesion</keyword>
<dbReference type="OrthoDB" id="6107607at2759"/>
<dbReference type="GO" id="GO:0008654">
    <property type="term" value="P:phospholipid biosynthetic process"/>
    <property type="evidence" value="ECO:0007669"/>
    <property type="project" value="InterPro"/>
</dbReference>
<dbReference type="FunFam" id="2.60.40.10:FF:000111">
    <property type="entry name" value="Myosin-binding protein C, slow type"/>
    <property type="match status" value="1"/>
</dbReference>
<dbReference type="FunFam" id="2.60.40.10:FF:000031">
    <property type="entry name" value="Myosin-binding protein C, slow type"/>
    <property type="match status" value="1"/>
</dbReference>
<evidence type="ECO:0000256" key="7">
    <source>
        <dbReference type="ARBA" id="ARBA00023179"/>
    </source>
</evidence>
<feature type="transmembrane region" description="Helical" evidence="18">
    <location>
        <begin position="1523"/>
        <end position="1541"/>
    </location>
</feature>
<protein>
    <recommendedName>
        <fullName evidence="13">Myosin-binding protein C, slow-type</fullName>
    </recommendedName>
    <alternativeName>
        <fullName evidence="14">C-protein, skeletal muscle slow isoform</fullName>
    </alternativeName>
</protein>
<keyword evidence="2" id="KW-0787">Thick filament</keyword>
<dbReference type="Pfam" id="PF18362">
    <property type="entry name" value="THB"/>
    <property type="match status" value="1"/>
</dbReference>
<keyword evidence="7" id="KW-0514">Muscle protein</keyword>
<proteinExistence type="inferred from homology"/>
<dbReference type="InterPro" id="IPR000462">
    <property type="entry name" value="CDP-OH_P_trans"/>
</dbReference>
<dbReference type="InterPro" id="IPR036388">
    <property type="entry name" value="WH-like_DNA-bd_sf"/>
</dbReference>
<dbReference type="FunFam" id="2.60.40.10:FF:000070">
    <property type="entry name" value="Myosin-binding protein C, slow type"/>
    <property type="match status" value="1"/>
</dbReference>
<dbReference type="PROSITE" id="PS00379">
    <property type="entry name" value="CDP_ALCOHOL_P_TRANSF"/>
    <property type="match status" value="1"/>
</dbReference>
<feature type="region of interest" description="Disordered" evidence="17">
    <location>
        <begin position="78"/>
        <end position="97"/>
    </location>
</feature>
<dbReference type="FunFam" id="2.60.40.10:FF:000249">
    <property type="entry name" value="myosin-binding protein C, slow-type isoform X4"/>
    <property type="match status" value="1"/>
</dbReference>
<dbReference type="InterPro" id="IPR050964">
    <property type="entry name" value="Striated_Muscle_Regulatory"/>
</dbReference>
<keyword evidence="18" id="KW-0812">Transmembrane</keyword>
<dbReference type="Gene3D" id="1.20.120.1760">
    <property type="match status" value="1"/>
</dbReference>
<evidence type="ECO:0000259" key="19">
    <source>
        <dbReference type="PROSITE" id="PS50061"/>
    </source>
</evidence>
<feature type="domain" description="Ig-like" evidence="20">
    <location>
        <begin position="314"/>
        <end position="418"/>
    </location>
</feature>
<keyword evidence="3" id="KW-0597">Phosphoprotein</keyword>
<evidence type="ECO:0000259" key="21">
    <source>
        <dbReference type="PROSITE" id="PS50853"/>
    </source>
</evidence>
<dbReference type="InterPro" id="IPR036390">
    <property type="entry name" value="WH_DNA-bd_sf"/>
</dbReference>
<dbReference type="PANTHER" id="PTHR13817">
    <property type="entry name" value="TITIN"/>
    <property type="match status" value="1"/>
</dbReference>
<comment type="similarity">
    <text evidence="1 16">Belongs to the ETS family.</text>
</comment>
<evidence type="ECO:0000256" key="9">
    <source>
        <dbReference type="ARBA" id="ARBA00023319"/>
    </source>
</evidence>
<organism evidence="22 23">
    <name type="scientific">Bagarius yarrelli</name>
    <name type="common">Goonch</name>
    <name type="synonym">Bagrus yarrelli</name>
    <dbReference type="NCBI Taxonomy" id="175774"/>
    <lineage>
        <taxon>Eukaryota</taxon>
        <taxon>Metazoa</taxon>
        <taxon>Chordata</taxon>
        <taxon>Craniata</taxon>
        <taxon>Vertebrata</taxon>
        <taxon>Euteleostomi</taxon>
        <taxon>Actinopterygii</taxon>
        <taxon>Neopterygii</taxon>
        <taxon>Teleostei</taxon>
        <taxon>Ostariophysi</taxon>
        <taxon>Siluriformes</taxon>
        <taxon>Sisoridae</taxon>
        <taxon>Sisorinae</taxon>
        <taxon>Bagarius</taxon>
    </lineage>
</organism>
<dbReference type="InterPro" id="IPR048254">
    <property type="entry name" value="CDP_ALCOHOL_P_TRANSF_CS"/>
</dbReference>
<feature type="transmembrane region" description="Helical" evidence="18">
    <location>
        <begin position="1674"/>
        <end position="1692"/>
    </location>
</feature>
<dbReference type="SMART" id="SM00060">
    <property type="entry name" value="FN3"/>
    <property type="match status" value="3"/>
</dbReference>
<dbReference type="PROSITE" id="PS50853">
    <property type="entry name" value="FN3"/>
    <property type="match status" value="3"/>
</dbReference>
<dbReference type="FunFam" id="2.60.40.10:FF:000062">
    <property type="entry name" value="Myosin-binding protein C, slow type"/>
    <property type="match status" value="1"/>
</dbReference>
<feature type="domain" description="Ig-like" evidence="20">
    <location>
        <begin position="1289"/>
        <end position="1377"/>
    </location>
</feature>
<dbReference type="GO" id="GO:0003779">
    <property type="term" value="F:actin binding"/>
    <property type="evidence" value="ECO:0007669"/>
    <property type="project" value="UniProtKB-KW"/>
</dbReference>
<keyword evidence="9" id="KW-0393">Immunoglobulin domain</keyword>
<evidence type="ECO:0000256" key="4">
    <source>
        <dbReference type="ARBA" id="ARBA00022679"/>
    </source>
</evidence>
<comment type="caution">
    <text evidence="22">The sequence shown here is derived from an EMBL/GenBank/DDBJ whole genome shotgun (WGS) entry which is preliminary data.</text>
</comment>
<dbReference type="PROSITE" id="PS50061">
    <property type="entry name" value="ETS_DOMAIN_3"/>
    <property type="match status" value="1"/>
</dbReference>
<feature type="domain" description="Fibronectin type-III" evidence="21">
    <location>
        <begin position="882"/>
        <end position="981"/>
    </location>
</feature>
<dbReference type="GO" id="GO:0031430">
    <property type="term" value="C:M band"/>
    <property type="evidence" value="ECO:0007669"/>
    <property type="project" value="TreeGrafter"/>
</dbReference>
<evidence type="ECO:0000259" key="20">
    <source>
        <dbReference type="PROSITE" id="PS50835"/>
    </source>
</evidence>
<dbReference type="SMART" id="SM00409">
    <property type="entry name" value="IG"/>
    <property type="match status" value="7"/>
</dbReference>
<dbReference type="GO" id="GO:0005634">
    <property type="term" value="C:nucleus"/>
    <property type="evidence" value="ECO:0007669"/>
    <property type="project" value="UniProtKB-SubCell"/>
</dbReference>
<keyword evidence="8" id="KW-0009">Actin-binding</keyword>
<dbReference type="GO" id="GO:0032982">
    <property type="term" value="C:myosin filament"/>
    <property type="evidence" value="ECO:0007669"/>
    <property type="project" value="UniProtKB-KW"/>
</dbReference>
<evidence type="ECO:0000313" key="22">
    <source>
        <dbReference type="EMBL" id="TSK13553.1"/>
    </source>
</evidence>
<feature type="region of interest" description="Disordered" evidence="17">
    <location>
        <begin position="258"/>
        <end position="311"/>
    </location>
</feature>
<dbReference type="InterPro" id="IPR043130">
    <property type="entry name" value="CDP-OH_PTrfase_TM_dom"/>
</dbReference>
<keyword evidence="16" id="KW-0238">DNA-binding</keyword>
<dbReference type="InterPro" id="IPR036116">
    <property type="entry name" value="FN3_sf"/>
</dbReference>
<dbReference type="SUPFAM" id="SSF49265">
    <property type="entry name" value="Fibronectin type III"/>
    <property type="match status" value="2"/>
</dbReference>
<dbReference type="InterPro" id="IPR013098">
    <property type="entry name" value="Ig_I-set"/>
</dbReference>
<feature type="domain" description="Ig-like" evidence="20">
    <location>
        <begin position="599"/>
        <end position="685"/>
    </location>
</feature>
<evidence type="ECO:0000256" key="13">
    <source>
        <dbReference type="ARBA" id="ARBA00072307"/>
    </source>
</evidence>
<dbReference type="Proteomes" id="UP000319801">
    <property type="component" value="Unassembled WGS sequence"/>
</dbReference>
<evidence type="ECO:0000256" key="16">
    <source>
        <dbReference type="RuleBase" id="RU004019"/>
    </source>
</evidence>
<dbReference type="FunFam" id="2.60.40.10:FF:000286">
    <property type="entry name" value="Myosin binding protein C, slow type"/>
    <property type="match status" value="1"/>
</dbReference>
<dbReference type="PROSITE" id="PS50835">
    <property type="entry name" value="IG_LIKE"/>
    <property type="match status" value="4"/>
</dbReference>
<reference evidence="22 23" key="1">
    <citation type="journal article" date="2019" name="Genome Biol. Evol.">
        <title>Whole-Genome Sequencing of the Giant Devil Catfish, Bagarius yarrelli.</title>
        <authorList>
            <person name="Jiang W."/>
            <person name="Lv Y."/>
            <person name="Cheng L."/>
            <person name="Yang K."/>
            <person name="Chao B."/>
            <person name="Wang X."/>
            <person name="Li Y."/>
            <person name="Pan X."/>
            <person name="You X."/>
            <person name="Zhang Y."/>
            <person name="Yang J."/>
            <person name="Li J."/>
            <person name="Zhang X."/>
            <person name="Liu S."/>
            <person name="Sun C."/>
            <person name="Yang J."/>
            <person name="Shi Q."/>
        </authorList>
    </citation>
    <scope>NUCLEOTIDE SEQUENCE [LARGE SCALE GENOMIC DNA]</scope>
    <source>
        <strain evidence="22">JWS20170419001</strain>
        <tissue evidence="22">Muscle</tissue>
    </source>
</reference>
<dbReference type="SMART" id="SM00408">
    <property type="entry name" value="IGc2"/>
    <property type="match status" value="4"/>
</dbReference>
<evidence type="ECO:0000256" key="14">
    <source>
        <dbReference type="ARBA" id="ARBA00083445"/>
    </source>
</evidence>
<dbReference type="PRINTS" id="PR00014">
    <property type="entry name" value="FNTYPEIII"/>
</dbReference>
<dbReference type="PANTHER" id="PTHR13817:SF27">
    <property type="entry name" value="MYOSIN-BINDING PROTEIN C, SLOW-TYPE"/>
    <property type="match status" value="1"/>
</dbReference>
<sequence>MYRAYYRCMTPTADFHTDQQILGNDYGILSQHMDSLQLLSPTKAPQDSGIQVKGTGFESDGIKDQSMTMEEVLNAPAGEENPVGQCVSQSSSSSAPAGRGAYKSVYMVSGKKLRLFHFLFEMLEDPGMAHCLSWVPASVGVFRFSSTHKEHVAALWGKRKGNRRPMTYQKMSRALRNYTRSGEIVKAETVLQNQEHQQEPITPSTIEQQPILTEAAEQQPIVKEISHPVEPVVHEQEKPESTRPVKTVQLCEAQKEINLPPFSDKDDEVTANSPSPPPPSDDSIPDSTRGRKDSVWSLGEGQPPEDLDKQVENPPLSTLLIEKPQGGSIQVGEDITFVAKVEAKDLLRKPTVKWFKGKWMDLASKTGKHLQLKESFDRMTKVHTFEMQIIKAKENYGGNYRCEVTYKDKFDSCSFDLEVKDVPETQSIDIRSAFKRSSEGQDDAGELDFSGLLKHREVKQEEVPEVDVWEILKNARPDEYEKIAFMYGITDLRGLLRRLKKTKKEEKKSEAFAKRLEPAYQVDKGGKVRLVVDLADPTVELKWYKNGQEIRPTPKFVFEHKGTQRIMVINNCQLNDDAAYSVVAGDEKCTTELFVKVLPVKIVKELEPVKTTVNERIELECEVSEEGAQVKWMKNGVEVPTGVRSRYRVKCEGTKHWLVIDDAMKEDTGTYSVMATGGTSEARVQVDLKPLKILQDLQDITVRLGEPLKMHCEIFPGNVPGRWYRNGQLIQSSDRLAIIHRAKVHRIEVDSCTLHDAGDYTFVPEGYTQSLSAKIHIIDPPKVYLEALNAPDNTITIVAGNKLRLEVPITGEPAPRVVWMKGERVILDTGSRVRAETASDQTTLTIEVTEREDTGNYKIVLQNEAGEDTGSVKIKVVDIPDPPGPPLVPSVGGDWCTMTWDPPIYDGASPILGYFIERKKKQSSRWMRLNFDLCKETTFEPKKMIEGVPYEVRIFAVNAIGVSKPSEPSKPFIPLAVTSEPTMLVIDDVTDTTVTIKWRPPETIGAAGLDGYQIEYCLEGTDEWIPANKELTEKTRYTITDLTTESKILIRVKAINAAGASLPRTTQHSVLVKEVVEPPKIRIPRHLKQTYMRKVGEQVNLVVPFMGKPRPKVTWLKDDAPIDQMQVNIRNSDCDSIIFIRKAERKHSGKYKMNVQVEKLEDTAILDIQIVDIPGPPQCVRIEEVWGENVALDWTPPKDNGNAPITGYTIQKADKKTMEWYTFLEHYHRTCITVTELVVGNEYYFRVFSENMVGLSQSATTTKDTAVIVKEGMNLKIPEYTDHDFKEAPKFTQPLIDTIAIAGYNTTLNCSIRANPRPKVIWMKNKIIILDDPRYRMFSSQGVCTLEIRKPSPFDGGVYSCKAINDLGEAQVECKLEVKVRMLLASFLFISHVFAAFETVFCGLSCMPHSRSLRGRRLAAIDARGEIKVQRRCSGVRVLESAMPRCVWPEPLSAAQLKRLEEHKYSAAGRSVLEPVCQIYWNWLVQQIPTWLAPNTLTITGLIINVFTTIILVWYCPTATEEAPSWAFLLSALGLFIYQSLDAIDGKQARRTNSSSALGELFDHGCDAVSTVSPRFLCSFCRCGIVYMQRHRHVPELDVFLRFRGHVYVLLCTLADLRVRDTTLWNLPGLGVKLQVFPILGIVVGFLLSTYNYFLVILSGGVGKNGSTVADTSVLSPGMHIGLILTLAFIIFKKSSSQLFENHPCLYVLTFGTVIAKISNKLVVSFSDDCLFQSFEHLRLVAHMTRSELYLSDTAFIGPSLLFFNQYFNSFIDEYVVLWIALILSAVDLTRYCTGVCLQIASHLRIQVFSITSPGHPHKD</sequence>
<comment type="subunit">
    <text evidence="12">Interacts with USP25 (isoform USP25m only); the interaction prevents proteasomal degradation of MYBPC1.</text>
</comment>
<evidence type="ECO:0000256" key="5">
    <source>
        <dbReference type="ARBA" id="ARBA00022737"/>
    </source>
</evidence>
<dbReference type="FunFam" id="2.60.40.10:FF:000060">
    <property type="entry name" value="Myosin-binding protein C, slow type"/>
    <property type="match status" value="1"/>
</dbReference>
<dbReference type="InterPro" id="IPR036179">
    <property type="entry name" value="Ig-like_dom_sf"/>
</dbReference>
<dbReference type="SUPFAM" id="SSF48726">
    <property type="entry name" value="Immunoglobulin"/>
    <property type="match status" value="7"/>
</dbReference>
<keyword evidence="5" id="KW-0677">Repeat</keyword>
<dbReference type="EMBL" id="VCAZ01000001">
    <property type="protein sequence ID" value="TSK13553.1"/>
    <property type="molecule type" value="Genomic_DNA"/>
</dbReference>
<dbReference type="CDD" id="cd00063">
    <property type="entry name" value="FN3"/>
    <property type="match status" value="3"/>
</dbReference>
<name>A0A556TI81_BAGYA</name>
<evidence type="ECO:0000256" key="15">
    <source>
        <dbReference type="RuleBase" id="RU003750"/>
    </source>
</evidence>
<feature type="transmembrane region" description="Helical" evidence="18">
    <location>
        <begin position="1636"/>
        <end position="1654"/>
    </location>
</feature>
<dbReference type="GO" id="GO:0016780">
    <property type="term" value="F:phosphotransferase activity, for other substituted phosphate groups"/>
    <property type="evidence" value="ECO:0007669"/>
    <property type="project" value="InterPro"/>
</dbReference>
<dbReference type="InterPro" id="IPR000418">
    <property type="entry name" value="Ets_dom"/>
</dbReference>
<dbReference type="SUPFAM" id="SSF46785">
    <property type="entry name" value="Winged helix' DNA-binding domain"/>
    <property type="match status" value="1"/>
</dbReference>
<dbReference type="PROSITE" id="PS00346">
    <property type="entry name" value="ETS_DOMAIN_2"/>
    <property type="match status" value="1"/>
</dbReference>
<comment type="function">
    <text evidence="11">Thick filament-associated protein located in the crossbridge region of vertebrate striated muscle a bands. Slow skeletal protein that binds to both myosin and actin. In vitro, binds to native thin filaments and modifies the activity of actin-activated myosin ATPase. May modulate muscle contraction or may play a more structural role.</text>
</comment>
<evidence type="ECO:0000256" key="11">
    <source>
        <dbReference type="ARBA" id="ARBA00057725"/>
    </source>
</evidence>
<dbReference type="FunFam" id="2.60.40.10:FF:000081">
    <property type="entry name" value="Myosin-binding protein C, slow type"/>
    <property type="match status" value="1"/>
</dbReference>
<dbReference type="GO" id="GO:0003700">
    <property type="term" value="F:DNA-binding transcription factor activity"/>
    <property type="evidence" value="ECO:0007669"/>
    <property type="project" value="InterPro"/>
</dbReference>
<dbReference type="FunFam" id="2.60.40.10:FF:000326">
    <property type="entry name" value="Myosin-binding protein C, cardiac-type"/>
    <property type="match status" value="1"/>
</dbReference>
<dbReference type="Gene3D" id="2.60.40.10">
    <property type="entry name" value="Immunoglobulins"/>
    <property type="match status" value="10"/>
</dbReference>
<feature type="transmembrane region" description="Helical" evidence="18">
    <location>
        <begin position="1382"/>
        <end position="1407"/>
    </location>
</feature>
<feature type="domain" description="Fibronectin type-III" evidence="21">
    <location>
        <begin position="1176"/>
        <end position="1272"/>
    </location>
</feature>
<evidence type="ECO:0000256" key="10">
    <source>
        <dbReference type="ARBA" id="ARBA00038352"/>
    </source>
</evidence>
<dbReference type="SMART" id="SM00413">
    <property type="entry name" value="ETS"/>
    <property type="match status" value="1"/>
</dbReference>
<feature type="transmembrane region" description="Helical" evidence="18">
    <location>
        <begin position="1497"/>
        <end position="1517"/>
    </location>
</feature>
<evidence type="ECO:0000256" key="12">
    <source>
        <dbReference type="ARBA" id="ARBA00063381"/>
    </source>
</evidence>
<evidence type="ECO:0000256" key="8">
    <source>
        <dbReference type="ARBA" id="ARBA00023203"/>
    </source>
</evidence>
<keyword evidence="18" id="KW-1133">Transmembrane helix</keyword>
<dbReference type="InterPro" id="IPR007110">
    <property type="entry name" value="Ig-like_dom"/>
</dbReference>
<feature type="domain" description="Ig-like" evidence="20">
    <location>
        <begin position="781"/>
        <end position="875"/>
    </location>
</feature>